<protein>
    <submittedName>
        <fullName evidence="4">Short-chain dehydrogenase reductase family oxidoreductase</fullName>
    </submittedName>
</protein>
<dbReference type="InterPro" id="IPR020904">
    <property type="entry name" value="Sc_DH/Rdtase_CS"/>
</dbReference>
<keyword evidence="5" id="KW-1185">Reference proteome</keyword>
<dbReference type="InterPro" id="IPR036291">
    <property type="entry name" value="NAD(P)-bd_dom_sf"/>
</dbReference>
<keyword evidence="2" id="KW-0560">Oxidoreductase</keyword>
<comment type="similarity">
    <text evidence="1 3">Belongs to the short-chain dehydrogenases/reductases (SDR) family.</text>
</comment>
<dbReference type="PANTHER" id="PTHR44196">
    <property type="entry name" value="DEHYDROGENASE/REDUCTASE SDR FAMILY MEMBER 7B"/>
    <property type="match status" value="1"/>
</dbReference>
<dbReference type="STRING" id="1423820.FC64_GL000594"/>
<evidence type="ECO:0000313" key="4">
    <source>
        <dbReference type="EMBL" id="KRM53311.1"/>
    </source>
</evidence>
<dbReference type="PANTHER" id="PTHR44196:SF1">
    <property type="entry name" value="DEHYDROGENASE_REDUCTASE SDR FAMILY MEMBER 7B"/>
    <property type="match status" value="1"/>
</dbReference>
<reference evidence="4 5" key="1">
    <citation type="journal article" date="2015" name="Genome Announc.">
        <title>Expanding the biotechnology potential of lactobacilli through comparative genomics of 213 strains and associated genera.</title>
        <authorList>
            <person name="Sun Z."/>
            <person name="Harris H.M."/>
            <person name="McCann A."/>
            <person name="Guo C."/>
            <person name="Argimon S."/>
            <person name="Zhang W."/>
            <person name="Yang X."/>
            <person name="Jeffery I.B."/>
            <person name="Cooney J.C."/>
            <person name="Kagawa T.F."/>
            <person name="Liu W."/>
            <person name="Song Y."/>
            <person name="Salvetti E."/>
            <person name="Wrobel A."/>
            <person name="Rasinkangas P."/>
            <person name="Parkhill J."/>
            <person name="Rea M.C."/>
            <person name="O'Sullivan O."/>
            <person name="Ritari J."/>
            <person name="Douillard F.P."/>
            <person name="Paul Ross R."/>
            <person name="Yang R."/>
            <person name="Briner A.E."/>
            <person name="Felis G.E."/>
            <person name="de Vos W.M."/>
            <person name="Barrangou R."/>
            <person name="Klaenhammer T.R."/>
            <person name="Caufield P.W."/>
            <person name="Cui Y."/>
            <person name="Zhang H."/>
            <person name="O'Toole P.W."/>
        </authorList>
    </citation>
    <scope>NUCLEOTIDE SEQUENCE [LARGE SCALE GENOMIC DNA]</scope>
    <source>
        <strain evidence="4 5">DSM 20653</strain>
    </source>
</reference>
<dbReference type="InterPro" id="IPR002347">
    <property type="entry name" value="SDR_fam"/>
</dbReference>
<gene>
    <name evidence="4" type="ORF">FC64_GL000594</name>
</gene>
<organism evidence="4 5">
    <name type="scientific">Ligilactobacillus araffinosus DSM 20653</name>
    <dbReference type="NCBI Taxonomy" id="1423820"/>
    <lineage>
        <taxon>Bacteria</taxon>
        <taxon>Bacillati</taxon>
        <taxon>Bacillota</taxon>
        <taxon>Bacilli</taxon>
        <taxon>Lactobacillales</taxon>
        <taxon>Lactobacillaceae</taxon>
        <taxon>Ligilactobacillus</taxon>
    </lineage>
</organism>
<dbReference type="GO" id="GO:0016020">
    <property type="term" value="C:membrane"/>
    <property type="evidence" value="ECO:0007669"/>
    <property type="project" value="TreeGrafter"/>
</dbReference>
<dbReference type="PRINTS" id="PR00080">
    <property type="entry name" value="SDRFAMILY"/>
</dbReference>
<dbReference type="Gene3D" id="3.40.50.720">
    <property type="entry name" value="NAD(P)-binding Rossmann-like Domain"/>
    <property type="match status" value="1"/>
</dbReference>
<evidence type="ECO:0000256" key="2">
    <source>
        <dbReference type="ARBA" id="ARBA00023002"/>
    </source>
</evidence>
<dbReference type="Pfam" id="PF00106">
    <property type="entry name" value="adh_short"/>
    <property type="match status" value="1"/>
</dbReference>
<sequence length="269" mass="29346">MSGYRDLKNLEDRIALVTGASSGLGEQIAYQLAQKGAIVVACARNLDRLKEVAKSCAEFRGKKAYAVQMDVADPERIEKVVYQIENEVGPIDVLVNDAGFGLMQNALDFDMQVAEKMFRVNVLGTIYLSKFTALQMATRKRGAIINIASMAGKIATPKSSVYSATKAAVLGYSDALRLELKPLGISVMTVNPGPIRTKFFDKADESGNYLEKINGIVLNPELVAEKIVHSIGTAKRELNLPFFFNIANVGYALFPRLGDFLAAGIFNQK</sequence>
<evidence type="ECO:0000313" key="5">
    <source>
        <dbReference type="Proteomes" id="UP000051291"/>
    </source>
</evidence>
<name>A0A0R1ZG78_9LACO</name>
<comment type="caution">
    <text evidence="4">The sequence shown here is derived from an EMBL/GenBank/DDBJ whole genome shotgun (WGS) entry which is preliminary data.</text>
</comment>
<dbReference type="PIRSF" id="PIRSF000126">
    <property type="entry name" value="11-beta-HSD1"/>
    <property type="match status" value="1"/>
</dbReference>
<evidence type="ECO:0000256" key="1">
    <source>
        <dbReference type="ARBA" id="ARBA00006484"/>
    </source>
</evidence>
<proteinExistence type="inferred from homology"/>
<dbReference type="FunFam" id="3.40.50.720:FF:000047">
    <property type="entry name" value="NADP-dependent L-serine/L-allo-threonine dehydrogenase"/>
    <property type="match status" value="1"/>
</dbReference>
<dbReference type="PATRIC" id="fig|1423820.4.peg.602"/>
<dbReference type="RefSeq" id="WP_057906089.1">
    <property type="nucleotide sequence ID" value="NZ_AYYZ01000004.1"/>
</dbReference>
<dbReference type="AlphaFoldDB" id="A0A0R1ZG78"/>
<dbReference type="PROSITE" id="PS00061">
    <property type="entry name" value="ADH_SHORT"/>
    <property type="match status" value="1"/>
</dbReference>
<accession>A0A0R1ZG78</accession>
<dbReference type="SUPFAM" id="SSF51735">
    <property type="entry name" value="NAD(P)-binding Rossmann-fold domains"/>
    <property type="match status" value="1"/>
</dbReference>
<dbReference type="PRINTS" id="PR00081">
    <property type="entry name" value="GDHRDH"/>
</dbReference>
<dbReference type="GO" id="GO:0016616">
    <property type="term" value="F:oxidoreductase activity, acting on the CH-OH group of donors, NAD or NADP as acceptor"/>
    <property type="evidence" value="ECO:0007669"/>
    <property type="project" value="UniProtKB-ARBA"/>
</dbReference>
<dbReference type="Proteomes" id="UP000051291">
    <property type="component" value="Unassembled WGS sequence"/>
</dbReference>
<dbReference type="EMBL" id="AYYZ01000004">
    <property type="protein sequence ID" value="KRM53311.1"/>
    <property type="molecule type" value="Genomic_DNA"/>
</dbReference>
<evidence type="ECO:0000256" key="3">
    <source>
        <dbReference type="RuleBase" id="RU000363"/>
    </source>
</evidence>